<dbReference type="SMART" id="SM00112">
    <property type="entry name" value="CA"/>
    <property type="match status" value="4"/>
</dbReference>
<feature type="domain" description="Cadherin" evidence="14">
    <location>
        <begin position="119"/>
        <end position="231"/>
    </location>
</feature>
<evidence type="ECO:0000256" key="9">
    <source>
        <dbReference type="ARBA" id="ARBA00022889"/>
    </source>
</evidence>
<dbReference type="PROSITE" id="PS50268">
    <property type="entry name" value="CADHERIN_2"/>
    <property type="match status" value="5"/>
</dbReference>
<dbReference type="GO" id="GO:0007043">
    <property type="term" value="P:cell-cell junction assembly"/>
    <property type="evidence" value="ECO:0007669"/>
    <property type="project" value="TreeGrafter"/>
</dbReference>
<feature type="domain" description="Cadherin" evidence="14">
    <location>
        <begin position="365"/>
        <end position="461"/>
    </location>
</feature>
<feature type="domain" description="Cadherin" evidence="14">
    <location>
        <begin position="470"/>
        <end position="567"/>
    </location>
</feature>
<dbReference type="GO" id="GO:0007156">
    <property type="term" value="P:homophilic cell adhesion via plasma membrane adhesion molecules"/>
    <property type="evidence" value="ECO:0007669"/>
    <property type="project" value="InterPro"/>
</dbReference>
<dbReference type="InterPro" id="IPR039808">
    <property type="entry name" value="Cadherin"/>
</dbReference>
<dbReference type="GO" id="GO:0045296">
    <property type="term" value="F:cadherin binding"/>
    <property type="evidence" value="ECO:0007669"/>
    <property type="project" value="TreeGrafter"/>
</dbReference>
<feature type="domain" description="Cadherin" evidence="14">
    <location>
        <begin position="36"/>
        <end position="118"/>
    </location>
</feature>
<dbReference type="Pfam" id="PF00028">
    <property type="entry name" value="Cadherin"/>
    <property type="match status" value="3"/>
</dbReference>
<dbReference type="PRINTS" id="PR00205">
    <property type="entry name" value="CADHERIN"/>
</dbReference>
<evidence type="ECO:0000313" key="16">
    <source>
        <dbReference type="Proteomes" id="UP000316079"/>
    </source>
</evidence>
<evidence type="ECO:0000256" key="10">
    <source>
        <dbReference type="ARBA" id="ARBA00023136"/>
    </source>
</evidence>
<dbReference type="SUPFAM" id="SSF49313">
    <property type="entry name" value="Cadherin-like"/>
    <property type="match status" value="5"/>
</dbReference>
<dbReference type="GO" id="GO:0016339">
    <property type="term" value="P:calcium-dependent cell-cell adhesion via plasma membrane cell adhesion molecules"/>
    <property type="evidence" value="ECO:0007669"/>
    <property type="project" value="TreeGrafter"/>
</dbReference>
<dbReference type="Gene3D" id="2.60.40.60">
    <property type="entry name" value="Cadherins"/>
    <property type="match status" value="5"/>
</dbReference>
<dbReference type="PANTHER" id="PTHR24027:SF78">
    <property type="entry name" value="CADHERIN-LIKE PROTEIN 26"/>
    <property type="match status" value="1"/>
</dbReference>
<accession>A0A553MP05</accession>
<name>A0A553MP05_9TELE</name>
<evidence type="ECO:0000256" key="5">
    <source>
        <dbReference type="ARBA" id="ARBA00022723"/>
    </source>
</evidence>
<dbReference type="GO" id="GO:0016342">
    <property type="term" value="C:catenin complex"/>
    <property type="evidence" value="ECO:0007669"/>
    <property type="project" value="TreeGrafter"/>
</dbReference>
<evidence type="ECO:0000256" key="8">
    <source>
        <dbReference type="ARBA" id="ARBA00022837"/>
    </source>
</evidence>
<keyword evidence="6" id="KW-0732">Signal</keyword>
<feature type="transmembrane region" description="Helical" evidence="13">
    <location>
        <begin position="573"/>
        <end position="595"/>
    </location>
</feature>
<proteinExistence type="predicted"/>
<evidence type="ECO:0000313" key="15">
    <source>
        <dbReference type="EMBL" id="TRY54909.1"/>
    </source>
</evidence>
<dbReference type="PROSITE" id="PS00232">
    <property type="entry name" value="CADHERIN_1"/>
    <property type="match status" value="2"/>
</dbReference>
<protein>
    <recommendedName>
        <fullName evidence="14">Cadherin domain-containing protein</fullName>
    </recommendedName>
</protein>
<dbReference type="GO" id="GO:0008013">
    <property type="term" value="F:beta-catenin binding"/>
    <property type="evidence" value="ECO:0007669"/>
    <property type="project" value="TreeGrafter"/>
</dbReference>
<keyword evidence="13" id="KW-1133">Transmembrane helix</keyword>
<dbReference type="InterPro" id="IPR002126">
    <property type="entry name" value="Cadherin-like_dom"/>
</dbReference>
<keyword evidence="5" id="KW-0479">Metal-binding</keyword>
<evidence type="ECO:0000259" key="14">
    <source>
        <dbReference type="PROSITE" id="PS50268"/>
    </source>
</evidence>
<dbReference type="GO" id="GO:0005509">
    <property type="term" value="F:calcium ion binding"/>
    <property type="evidence" value="ECO:0007669"/>
    <property type="project" value="UniProtKB-UniRule"/>
</dbReference>
<reference evidence="15 16" key="1">
    <citation type="journal article" date="2019" name="Sci. Data">
        <title>Hybrid genome assembly and annotation of Danionella translucida.</title>
        <authorList>
            <person name="Kadobianskyi M."/>
            <person name="Schulze L."/>
            <person name="Schuelke M."/>
            <person name="Judkewitz B."/>
        </authorList>
    </citation>
    <scope>NUCLEOTIDE SEQUENCE [LARGE SCALE GENOMIC DNA]</scope>
    <source>
        <strain evidence="15 16">Bolton</strain>
    </source>
</reference>
<feature type="non-terminal residue" evidence="15">
    <location>
        <position position="1"/>
    </location>
</feature>
<dbReference type="CDD" id="cd11304">
    <property type="entry name" value="Cadherin_repeat"/>
    <property type="match status" value="4"/>
</dbReference>
<keyword evidence="8 12" id="KW-0106">Calcium</keyword>
<dbReference type="GO" id="GO:0044331">
    <property type="term" value="P:cell-cell adhesion mediated by cadherin"/>
    <property type="evidence" value="ECO:0007669"/>
    <property type="project" value="TreeGrafter"/>
</dbReference>
<dbReference type="InterPro" id="IPR020894">
    <property type="entry name" value="Cadherin_CS"/>
</dbReference>
<dbReference type="GO" id="GO:0005737">
    <property type="term" value="C:cytoplasm"/>
    <property type="evidence" value="ECO:0007669"/>
    <property type="project" value="UniProtKB-SubCell"/>
</dbReference>
<evidence type="ECO:0000256" key="11">
    <source>
        <dbReference type="ARBA" id="ARBA00023180"/>
    </source>
</evidence>
<dbReference type="OrthoDB" id="9045962at2759"/>
<keyword evidence="3" id="KW-1003">Cell membrane</keyword>
<sequence length="654" mass="72138">DALLIRAKRRWVLSTIDLEENMPGPFPQEVTQMFNDKKEDNTVKYRISGEGVTIPPLNLFSINENTGMVSVHRSIDREINNVFHVDFDVLDRQTGEPLDRTLSFNVDIKDVNDNKPLFNPDAIHASVLENTPEGVIQATLQAHDNDQKDTPNSDFTMSVVSQDPATPKFTLKDLAGTTKIKQLAFTGCFNYDIAKQYTIKVEAKDKGTPPLFSTATVIVDILDSNTHLPEFNAATYTAKVMEMESNKEILRINVTDKDTPNTPASRAVFSILKGNEDGNYKIVTDLKTNEGVLSIIKGKNFEKTTVTDLEIAVENEEKLFQCVNGKVQTGGAMPKPNSVKVSVEVIDVNDPPVFTKGMEVVFRNENGKLGDVIFTPEVKDEDSDIDKIRYELVQDPASWVTIDPKTGKISTVQTMDRESPFVKNGTYTVVIQAIDDGQPPATGTCSVVVYLGDVNDNVPYLPSKSTVLCGNMLNSVTVVPADLDAAPYAGPFTFDLGGDKEIKKLWKLDPTTGMNTSLISLSSLPYGNYSIPLRLQDQQGLPSEETLEVVLCECTSEKVCRGRLPLASRLDDAAIGLLLTGLLLLAFLLLFCFLCDCQSKTFQHIPLNLQDEGNQTLVKYNEEGGGSIYKPESMLSYSHGAKESMKIAYAPYIQ</sequence>
<evidence type="ECO:0000256" key="6">
    <source>
        <dbReference type="ARBA" id="ARBA00022729"/>
    </source>
</evidence>
<dbReference type="GO" id="GO:0000902">
    <property type="term" value="P:cell morphogenesis"/>
    <property type="evidence" value="ECO:0007669"/>
    <property type="project" value="TreeGrafter"/>
</dbReference>
<dbReference type="Proteomes" id="UP000316079">
    <property type="component" value="Unassembled WGS sequence"/>
</dbReference>
<keyword evidence="11" id="KW-0325">Glycoprotein</keyword>
<evidence type="ECO:0000256" key="3">
    <source>
        <dbReference type="ARBA" id="ARBA00022475"/>
    </source>
</evidence>
<dbReference type="AlphaFoldDB" id="A0A553MP05"/>
<keyword evidence="4" id="KW-0963">Cytoplasm</keyword>
<keyword evidence="7" id="KW-0677">Repeat</keyword>
<dbReference type="FunFam" id="2.60.40.60:FF:000095">
    <property type="entry name" value="Cadherin 13"/>
    <property type="match status" value="1"/>
</dbReference>
<evidence type="ECO:0000256" key="12">
    <source>
        <dbReference type="PROSITE-ProRule" id="PRU00043"/>
    </source>
</evidence>
<evidence type="ECO:0000256" key="7">
    <source>
        <dbReference type="ARBA" id="ARBA00022737"/>
    </source>
</evidence>
<dbReference type="GO" id="GO:0060027">
    <property type="term" value="P:convergent extension involved in gastrulation"/>
    <property type="evidence" value="ECO:0007669"/>
    <property type="project" value="UniProtKB-ARBA"/>
</dbReference>
<evidence type="ECO:0000256" key="1">
    <source>
        <dbReference type="ARBA" id="ARBA00004236"/>
    </source>
</evidence>
<evidence type="ECO:0000256" key="4">
    <source>
        <dbReference type="ARBA" id="ARBA00022490"/>
    </source>
</evidence>
<evidence type="ECO:0000256" key="2">
    <source>
        <dbReference type="ARBA" id="ARBA00004496"/>
    </source>
</evidence>
<dbReference type="GO" id="GO:0034332">
    <property type="term" value="P:adherens junction organization"/>
    <property type="evidence" value="ECO:0007669"/>
    <property type="project" value="TreeGrafter"/>
</dbReference>
<comment type="subcellular location">
    <subcellularLocation>
        <location evidence="1">Cell membrane</location>
    </subcellularLocation>
    <subcellularLocation>
        <location evidence="2">Cytoplasm</location>
    </subcellularLocation>
</comment>
<dbReference type="FunFam" id="2.60.40.60:FF:000011">
    <property type="entry name" value="Cadherin 1"/>
    <property type="match status" value="1"/>
</dbReference>
<gene>
    <name evidence="15" type="ORF">DNTS_021326</name>
</gene>
<keyword evidence="16" id="KW-1185">Reference proteome</keyword>
<dbReference type="GO" id="GO:0005912">
    <property type="term" value="C:adherens junction"/>
    <property type="evidence" value="ECO:0007669"/>
    <property type="project" value="TreeGrafter"/>
</dbReference>
<dbReference type="FunFam" id="2.60.40.60:FF:000019">
    <property type="entry name" value="Cadherin 2"/>
    <property type="match status" value="1"/>
</dbReference>
<organism evidence="15 16">
    <name type="scientific">Danionella cerebrum</name>
    <dbReference type="NCBI Taxonomy" id="2873325"/>
    <lineage>
        <taxon>Eukaryota</taxon>
        <taxon>Metazoa</taxon>
        <taxon>Chordata</taxon>
        <taxon>Craniata</taxon>
        <taxon>Vertebrata</taxon>
        <taxon>Euteleostomi</taxon>
        <taxon>Actinopterygii</taxon>
        <taxon>Neopterygii</taxon>
        <taxon>Teleostei</taxon>
        <taxon>Ostariophysi</taxon>
        <taxon>Cypriniformes</taxon>
        <taxon>Danionidae</taxon>
        <taxon>Danioninae</taxon>
        <taxon>Danionella</taxon>
    </lineage>
</organism>
<dbReference type="PANTHER" id="PTHR24027">
    <property type="entry name" value="CADHERIN-23"/>
    <property type="match status" value="1"/>
</dbReference>
<keyword evidence="9" id="KW-0130">Cell adhesion</keyword>
<dbReference type="InterPro" id="IPR015919">
    <property type="entry name" value="Cadherin-like_sf"/>
</dbReference>
<comment type="caution">
    <text evidence="15">The sequence shown here is derived from an EMBL/GenBank/DDBJ whole genome shotgun (WGS) entry which is preliminary data.</text>
</comment>
<evidence type="ECO:0000256" key="13">
    <source>
        <dbReference type="SAM" id="Phobius"/>
    </source>
</evidence>
<keyword evidence="10 13" id="KW-0472">Membrane</keyword>
<dbReference type="EMBL" id="SRMA01027337">
    <property type="protein sequence ID" value="TRY54909.1"/>
    <property type="molecule type" value="Genomic_DNA"/>
</dbReference>
<keyword evidence="13" id="KW-0812">Transmembrane</keyword>
<feature type="domain" description="Cadherin" evidence="14">
    <location>
        <begin position="232"/>
        <end position="354"/>
    </location>
</feature>
<dbReference type="GO" id="GO:0016477">
    <property type="term" value="P:cell migration"/>
    <property type="evidence" value="ECO:0007669"/>
    <property type="project" value="TreeGrafter"/>
</dbReference>